<proteinExistence type="predicted"/>
<dbReference type="Proteomes" id="UP000283569">
    <property type="component" value="Unassembled WGS sequence"/>
</dbReference>
<name>A0A420TZT6_GIBIN</name>
<dbReference type="EMBL" id="MRDB01000006">
    <property type="protein sequence ID" value="RKL47031.1"/>
    <property type="molecule type" value="Genomic_DNA"/>
</dbReference>
<sequence length="152" mass="17926">MHQLHFHSRNMNQTSNRRLKAGGGNPLDTAARRAYLRAHRIWDEPSWEKVSREAEEWMCGALTQKGYRSISLVFFDHSVDEYAWEMYLARFKFEDPYERCWPWKIEPEAKNMAGGICHFYKNWREHKGMMVDGPHVQAPTIDPMVAYAFNSA</sequence>
<protein>
    <submittedName>
        <fullName evidence="1">Uncharacterized protein</fullName>
    </submittedName>
</protein>
<comment type="caution">
    <text evidence="1">The sequence shown here is derived from an EMBL/GenBank/DDBJ whole genome shotgun (WGS) entry which is preliminary data.</text>
</comment>
<evidence type="ECO:0000313" key="2">
    <source>
        <dbReference type="Proteomes" id="UP000283569"/>
    </source>
</evidence>
<dbReference type="AlphaFoldDB" id="A0A420TZT6"/>
<accession>A0A420TZT6</accession>
<evidence type="ECO:0000313" key="1">
    <source>
        <dbReference type="EMBL" id="RKL47031.1"/>
    </source>
</evidence>
<organism evidence="1 2">
    <name type="scientific">Gibberella intermedia</name>
    <name type="common">Bulb rot disease fungus</name>
    <name type="synonym">Fusarium proliferatum</name>
    <dbReference type="NCBI Taxonomy" id="948311"/>
    <lineage>
        <taxon>Eukaryota</taxon>
        <taxon>Fungi</taxon>
        <taxon>Dikarya</taxon>
        <taxon>Ascomycota</taxon>
        <taxon>Pezizomycotina</taxon>
        <taxon>Sordariomycetes</taxon>
        <taxon>Hypocreomycetidae</taxon>
        <taxon>Hypocreales</taxon>
        <taxon>Nectriaceae</taxon>
        <taxon>Fusarium</taxon>
        <taxon>Fusarium fujikuroi species complex</taxon>
    </lineage>
</organism>
<gene>
    <name evidence="1" type="ORF">BFJ72_g2768</name>
</gene>
<reference evidence="1 2" key="1">
    <citation type="journal article" date="2018" name="Sci. Rep.">
        <title>Characterisation of pathogen-specific regions and novel effector candidates in Fusarium oxysporum f. sp. cepae.</title>
        <authorList>
            <person name="Armitage A.D."/>
            <person name="Taylor A."/>
            <person name="Sobczyk M.K."/>
            <person name="Baxter L."/>
            <person name="Greenfield B.P."/>
            <person name="Bates H.J."/>
            <person name="Wilson F."/>
            <person name="Jackson A.C."/>
            <person name="Ott S."/>
            <person name="Harrison R.J."/>
            <person name="Clarkson J.P."/>
        </authorList>
    </citation>
    <scope>NUCLEOTIDE SEQUENCE [LARGE SCALE GENOMIC DNA]</scope>
    <source>
        <strain evidence="1 2">Fp_A8</strain>
    </source>
</reference>